<dbReference type="EMBL" id="LUUL01000106">
    <property type="protein sequence ID" value="OAI23290.1"/>
    <property type="molecule type" value="Genomic_DNA"/>
</dbReference>
<name>A0AA91DA26_9GAMM</name>
<dbReference type="Proteomes" id="UP000077734">
    <property type="component" value="Unassembled WGS sequence"/>
</dbReference>
<protein>
    <submittedName>
        <fullName evidence="1">Uncharacterized protein</fullName>
    </submittedName>
</protein>
<proteinExistence type="predicted"/>
<sequence>MPARKNRVAKATGRKLGDIAQIPGEVWELAYLRSNGDIGKLLAGGLGRNGIRQQDWRLKPKSAGGGV</sequence>
<dbReference type="AlphaFoldDB" id="A0AA91DA26"/>
<evidence type="ECO:0000313" key="2">
    <source>
        <dbReference type="Proteomes" id="UP000077734"/>
    </source>
</evidence>
<organism evidence="1 2">
    <name type="scientific">Methylomonas koyamae</name>
    <dbReference type="NCBI Taxonomy" id="702114"/>
    <lineage>
        <taxon>Bacteria</taxon>
        <taxon>Pseudomonadati</taxon>
        <taxon>Pseudomonadota</taxon>
        <taxon>Gammaproteobacteria</taxon>
        <taxon>Methylococcales</taxon>
        <taxon>Methylococcaceae</taxon>
        <taxon>Methylomonas</taxon>
    </lineage>
</organism>
<keyword evidence="2" id="KW-1185">Reference proteome</keyword>
<evidence type="ECO:0000313" key="1">
    <source>
        <dbReference type="EMBL" id="OAI23290.1"/>
    </source>
</evidence>
<accession>A0AA91DA26</accession>
<gene>
    <name evidence="1" type="ORF">A1356_17780</name>
</gene>
<reference evidence="1 2" key="1">
    <citation type="submission" date="2016-03" db="EMBL/GenBank/DDBJ databases">
        <authorList>
            <person name="Heylen K."/>
            <person name="De Vos P."/>
            <person name="Vekeman B."/>
        </authorList>
    </citation>
    <scope>NUCLEOTIDE SEQUENCE [LARGE SCALE GENOMIC DNA]</scope>
    <source>
        <strain evidence="1 2">R-49807</strain>
    </source>
</reference>
<comment type="caution">
    <text evidence="1">The sequence shown here is derived from an EMBL/GenBank/DDBJ whole genome shotgun (WGS) entry which is preliminary data.</text>
</comment>